<name>A0A2I0WCF1_9ASPA</name>
<evidence type="ECO:0000313" key="1">
    <source>
        <dbReference type="EMBL" id="PKU73333.1"/>
    </source>
</evidence>
<organism evidence="1 2">
    <name type="scientific">Dendrobium catenatum</name>
    <dbReference type="NCBI Taxonomy" id="906689"/>
    <lineage>
        <taxon>Eukaryota</taxon>
        <taxon>Viridiplantae</taxon>
        <taxon>Streptophyta</taxon>
        <taxon>Embryophyta</taxon>
        <taxon>Tracheophyta</taxon>
        <taxon>Spermatophyta</taxon>
        <taxon>Magnoliopsida</taxon>
        <taxon>Liliopsida</taxon>
        <taxon>Asparagales</taxon>
        <taxon>Orchidaceae</taxon>
        <taxon>Epidendroideae</taxon>
        <taxon>Malaxideae</taxon>
        <taxon>Dendrobiinae</taxon>
        <taxon>Dendrobium</taxon>
    </lineage>
</organism>
<reference evidence="1 2" key="1">
    <citation type="journal article" date="2016" name="Sci. Rep.">
        <title>The Dendrobium catenatum Lindl. genome sequence provides insights into polysaccharide synthase, floral development and adaptive evolution.</title>
        <authorList>
            <person name="Zhang G.Q."/>
            <person name="Xu Q."/>
            <person name="Bian C."/>
            <person name="Tsai W.C."/>
            <person name="Yeh C.M."/>
            <person name="Liu K.W."/>
            <person name="Yoshida K."/>
            <person name="Zhang L.S."/>
            <person name="Chang S.B."/>
            <person name="Chen F."/>
            <person name="Shi Y."/>
            <person name="Su Y.Y."/>
            <person name="Zhang Y.Q."/>
            <person name="Chen L.J."/>
            <person name="Yin Y."/>
            <person name="Lin M."/>
            <person name="Huang H."/>
            <person name="Deng H."/>
            <person name="Wang Z.W."/>
            <person name="Zhu S.L."/>
            <person name="Zhao X."/>
            <person name="Deng C."/>
            <person name="Niu S.C."/>
            <person name="Huang J."/>
            <person name="Wang M."/>
            <person name="Liu G.H."/>
            <person name="Yang H.J."/>
            <person name="Xiao X.J."/>
            <person name="Hsiao Y.Y."/>
            <person name="Wu W.L."/>
            <person name="Chen Y.Y."/>
            <person name="Mitsuda N."/>
            <person name="Ohme-Takagi M."/>
            <person name="Luo Y.B."/>
            <person name="Van de Peer Y."/>
            <person name="Liu Z.J."/>
        </authorList>
    </citation>
    <scope>NUCLEOTIDE SEQUENCE [LARGE SCALE GENOMIC DNA]</scope>
    <source>
        <tissue evidence="1">The whole plant</tissue>
    </source>
</reference>
<gene>
    <name evidence="1" type="ORF">MA16_Dca011023</name>
</gene>
<accession>A0A2I0WCF1</accession>
<sequence>MKRWPKKAFWMKRLLIAELKKWSPSLKKKCEREEDGTEAEIHRDIKDPAAALCSSEWAG</sequence>
<evidence type="ECO:0000313" key="2">
    <source>
        <dbReference type="Proteomes" id="UP000233837"/>
    </source>
</evidence>
<dbReference type="EMBL" id="KZ502753">
    <property type="protein sequence ID" value="PKU73333.1"/>
    <property type="molecule type" value="Genomic_DNA"/>
</dbReference>
<dbReference type="Proteomes" id="UP000233837">
    <property type="component" value="Unassembled WGS sequence"/>
</dbReference>
<proteinExistence type="predicted"/>
<keyword evidence="2" id="KW-1185">Reference proteome</keyword>
<protein>
    <submittedName>
        <fullName evidence="1">Uncharacterized protein</fullName>
    </submittedName>
</protein>
<dbReference type="AlphaFoldDB" id="A0A2I0WCF1"/>
<reference evidence="1 2" key="2">
    <citation type="journal article" date="2017" name="Nature">
        <title>The Apostasia genome and the evolution of orchids.</title>
        <authorList>
            <person name="Zhang G.Q."/>
            <person name="Liu K.W."/>
            <person name="Li Z."/>
            <person name="Lohaus R."/>
            <person name="Hsiao Y.Y."/>
            <person name="Niu S.C."/>
            <person name="Wang J.Y."/>
            <person name="Lin Y.C."/>
            <person name="Xu Q."/>
            <person name="Chen L.J."/>
            <person name="Yoshida K."/>
            <person name="Fujiwara S."/>
            <person name="Wang Z.W."/>
            <person name="Zhang Y.Q."/>
            <person name="Mitsuda N."/>
            <person name="Wang M."/>
            <person name="Liu G.H."/>
            <person name="Pecoraro L."/>
            <person name="Huang H.X."/>
            <person name="Xiao X.J."/>
            <person name="Lin M."/>
            <person name="Wu X.Y."/>
            <person name="Wu W.L."/>
            <person name="Chen Y.Y."/>
            <person name="Chang S.B."/>
            <person name="Sakamoto S."/>
            <person name="Ohme-Takagi M."/>
            <person name="Yagi M."/>
            <person name="Zeng S.J."/>
            <person name="Shen C.Y."/>
            <person name="Yeh C.M."/>
            <person name="Luo Y.B."/>
            <person name="Tsai W.C."/>
            <person name="Van de Peer Y."/>
            <person name="Liu Z.J."/>
        </authorList>
    </citation>
    <scope>NUCLEOTIDE SEQUENCE [LARGE SCALE GENOMIC DNA]</scope>
    <source>
        <tissue evidence="1">The whole plant</tissue>
    </source>
</reference>